<reference evidence="1" key="1">
    <citation type="submission" date="2023-03" db="EMBL/GenBank/DDBJ databases">
        <authorList>
            <person name="Steffen K."/>
            <person name="Cardenas P."/>
        </authorList>
    </citation>
    <scope>NUCLEOTIDE SEQUENCE</scope>
</reference>
<dbReference type="Proteomes" id="UP001174909">
    <property type="component" value="Unassembled WGS sequence"/>
</dbReference>
<evidence type="ECO:0000313" key="1">
    <source>
        <dbReference type="EMBL" id="CAI8031347.1"/>
    </source>
</evidence>
<feature type="non-terminal residue" evidence="1">
    <location>
        <position position="124"/>
    </location>
</feature>
<evidence type="ECO:0000313" key="2">
    <source>
        <dbReference type="Proteomes" id="UP001174909"/>
    </source>
</evidence>
<sequence>NLLDDTRCRHRAFFLSHTPEGSGRRIRFSCQWEGRRRQHALPLFLVTLGEMVNTFSRSRRKANTAAKTVCCTKTKYRHPPYVSRHVHATAPCSYVCGAVDSFHRWRVGWCCRHSCHVPVGSRED</sequence>
<organism evidence="1 2">
    <name type="scientific">Geodia barretti</name>
    <name type="common">Barrett's horny sponge</name>
    <dbReference type="NCBI Taxonomy" id="519541"/>
    <lineage>
        <taxon>Eukaryota</taxon>
        <taxon>Metazoa</taxon>
        <taxon>Porifera</taxon>
        <taxon>Demospongiae</taxon>
        <taxon>Heteroscleromorpha</taxon>
        <taxon>Tetractinellida</taxon>
        <taxon>Astrophorina</taxon>
        <taxon>Geodiidae</taxon>
        <taxon>Geodia</taxon>
    </lineage>
</organism>
<protein>
    <submittedName>
        <fullName evidence="1">Uncharacterized protein</fullName>
    </submittedName>
</protein>
<proteinExistence type="predicted"/>
<dbReference type="AlphaFoldDB" id="A0AA35WYK1"/>
<gene>
    <name evidence="1" type="ORF">GBAR_LOCUS17804</name>
</gene>
<keyword evidence="2" id="KW-1185">Reference proteome</keyword>
<comment type="caution">
    <text evidence="1">The sequence shown here is derived from an EMBL/GenBank/DDBJ whole genome shotgun (WGS) entry which is preliminary data.</text>
</comment>
<accession>A0AA35WYK1</accession>
<name>A0AA35WYK1_GEOBA</name>
<dbReference type="EMBL" id="CASHTH010002529">
    <property type="protein sequence ID" value="CAI8031347.1"/>
    <property type="molecule type" value="Genomic_DNA"/>
</dbReference>